<name>A0A5C6SFA1_FUSOC</name>
<organism evidence="1 2">
    <name type="scientific">Fusarium oxysporum f. sp. cubense</name>
    <dbReference type="NCBI Taxonomy" id="61366"/>
    <lineage>
        <taxon>Eukaryota</taxon>
        <taxon>Fungi</taxon>
        <taxon>Dikarya</taxon>
        <taxon>Ascomycota</taxon>
        <taxon>Pezizomycotina</taxon>
        <taxon>Sordariomycetes</taxon>
        <taxon>Hypocreomycetidae</taxon>
        <taxon>Hypocreales</taxon>
        <taxon>Nectriaceae</taxon>
        <taxon>Fusarium</taxon>
        <taxon>Fusarium oxysporum species complex</taxon>
    </lineage>
</organism>
<dbReference type="EMBL" id="VMNF01000014">
    <property type="protein sequence ID" value="TXB97232.1"/>
    <property type="molecule type" value="Genomic_DNA"/>
</dbReference>
<gene>
    <name evidence="1" type="ORF">FocTR4_00011994</name>
</gene>
<protein>
    <submittedName>
        <fullName evidence="1">Uncharacterized protein</fullName>
    </submittedName>
</protein>
<accession>A0A5C6SFA1</accession>
<comment type="caution">
    <text evidence="1">The sequence shown here is derived from an EMBL/GenBank/DDBJ whole genome shotgun (WGS) entry which is preliminary data.</text>
</comment>
<proteinExistence type="predicted"/>
<evidence type="ECO:0000313" key="2">
    <source>
        <dbReference type="Proteomes" id="UP000321331"/>
    </source>
</evidence>
<sequence length="59" mass="6529">MDMDPHYGSICGFRGMDLNPVENTRRGPCAGSATSKCRSTGKNTVVNRVISCKEEFYKL</sequence>
<reference evidence="1 2" key="1">
    <citation type="submission" date="2019-07" db="EMBL/GenBank/DDBJ databases">
        <title>The First High-Quality Draft Genome Sequence of the Causal Agent of the Current Panama Disease Epidemic.</title>
        <authorList>
            <person name="Warmington R.J."/>
            <person name="Kay W."/>
            <person name="Jeffries A."/>
            <person name="Bebber D."/>
            <person name="Moore K."/>
            <person name="Studholme D.J."/>
        </authorList>
    </citation>
    <scope>NUCLEOTIDE SEQUENCE [LARGE SCALE GENOMIC DNA]</scope>
    <source>
        <strain evidence="1 2">TR4</strain>
    </source>
</reference>
<dbReference type="AlphaFoldDB" id="A0A5C6SFA1"/>
<dbReference type="Proteomes" id="UP000321331">
    <property type="component" value="Unassembled WGS sequence"/>
</dbReference>
<evidence type="ECO:0000313" key="1">
    <source>
        <dbReference type="EMBL" id="TXB97232.1"/>
    </source>
</evidence>